<dbReference type="EMBL" id="CM004480">
    <property type="protein sequence ID" value="OCT67335.1"/>
    <property type="molecule type" value="Genomic_DNA"/>
</dbReference>
<protein>
    <submittedName>
        <fullName evidence="1">Uncharacterized protein</fullName>
    </submittedName>
</protein>
<organism evidence="1 2">
    <name type="scientific">Xenopus laevis</name>
    <name type="common">African clawed frog</name>
    <dbReference type="NCBI Taxonomy" id="8355"/>
    <lineage>
        <taxon>Eukaryota</taxon>
        <taxon>Metazoa</taxon>
        <taxon>Chordata</taxon>
        <taxon>Craniata</taxon>
        <taxon>Vertebrata</taxon>
        <taxon>Euteleostomi</taxon>
        <taxon>Amphibia</taxon>
        <taxon>Batrachia</taxon>
        <taxon>Anura</taxon>
        <taxon>Pipoidea</taxon>
        <taxon>Pipidae</taxon>
        <taxon>Xenopodinae</taxon>
        <taxon>Xenopus</taxon>
        <taxon>Xenopus</taxon>
    </lineage>
</organism>
<sequence length="76" mass="9101">MFSFSQAVRSNLKYIENKIKETEELQEVARTHLVERPTLALPRLSRMKKVKRAIGKRFRRISDSTRRLFQCRLAEH</sequence>
<evidence type="ECO:0000313" key="2">
    <source>
        <dbReference type="Proteomes" id="UP000694892"/>
    </source>
</evidence>
<accession>A0A974C7K3</accession>
<gene>
    <name evidence="1" type="ORF">XELAEV_18038630mg</name>
</gene>
<proteinExistence type="predicted"/>
<dbReference type="AlphaFoldDB" id="A0A974C7K3"/>
<evidence type="ECO:0000313" key="1">
    <source>
        <dbReference type="EMBL" id="OCT67335.1"/>
    </source>
</evidence>
<dbReference type="Proteomes" id="UP000694892">
    <property type="component" value="Chromosome 8L"/>
</dbReference>
<name>A0A974C7K3_XENLA</name>
<reference evidence="2" key="1">
    <citation type="journal article" date="2016" name="Nature">
        <title>Genome evolution in the allotetraploid frog Xenopus laevis.</title>
        <authorList>
            <person name="Session A.M."/>
            <person name="Uno Y."/>
            <person name="Kwon T."/>
            <person name="Chapman J.A."/>
            <person name="Toyoda A."/>
            <person name="Takahashi S."/>
            <person name="Fukui A."/>
            <person name="Hikosaka A."/>
            <person name="Suzuki A."/>
            <person name="Kondo M."/>
            <person name="van Heeringen S.J."/>
            <person name="Quigley I."/>
            <person name="Heinz S."/>
            <person name="Ogino H."/>
            <person name="Ochi H."/>
            <person name="Hellsten U."/>
            <person name="Lyons J.B."/>
            <person name="Simakov O."/>
            <person name="Putnam N."/>
            <person name="Stites J."/>
            <person name="Kuroki Y."/>
            <person name="Tanaka T."/>
            <person name="Michiue T."/>
            <person name="Watanabe M."/>
            <person name="Bogdanovic O."/>
            <person name="Lister R."/>
            <person name="Georgiou G."/>
            <person name="Paranjpe S.S."/>
            <person name="van Kruijsbergen I."/>
            <person name="Shu S."/>
            <person name="Carlson J."/>
            <person name="Kinoshita T."/>
            <person name="Ohta Y."/>
            <person name="Mawaribuchi S."/>
            <person name="Jenkins J."/>
            <person name="Grimwood J."/>
            <person name="Schmutz J."/>
            <person name="Mitros T."/>
            <person name="Mozaffari S.V."/>
            <person name="Suzuki Y."/>
            <person name="Haramoto Y."/>
            <person name="Yamamoto T.S."/>
            <person name="Takagi C."/>
            <person name="Heald R."/>
            <person name="Miller K."/>
            <person name="Haudenschild C."/>
            <person name="Kitzman J."/>
            <person name="Nakayama T."/>
            <person name="Izutsu Y."/>
            <person name="Robert J."/>
            <person name="Fortriede J."/>
            <person name="Burns K."/>
            <person name="Lotay V."/>
            <person name="Karimi K."/>
            <person name="Yasuoka Y."/>
            <person name="Dichmann D.S."/>
            <person name="Flajnik M.F."/>
            <person name="Houston D.W."/>
            <person name="Shendure J."/>
            <person name="DuPasquier L."/>
            <person name="Vize P.D."/>
            <person name="Zorn A.M."/>
            <person name="Ito M."/>
            <person name="Marcotte E.M."/>
            <person name="Wallingford J.B."/>
            <person name="Ito Y."/>
            <person name="Asashima M."/>
            <person name="Ueno N."/>
            <person name="Matsuda Y."/>
            <person name="Veenstra G.J."/>
            <person name="Fujiyama A."/>
            <person name="Harland R.M."/>
            <person name="Taira M."/>
            <person name="Rokhsar D.S."/>
        </authorList>
    </citation>
    <scope>NUCLEOTIDE SEQUENCE [LARGE SCALE GENOMIC DNA]</scope>
    <source>
        <strain evidence="2">J</strain>
    </source>
</reference>